<evidence type="ECO:0000256" key="5">
    <source>
        <dbReference type="ARBA" id="ARBA00022692"/>
    </source>
</evidence>
<dbReference type="GO" id="GO:0005886">
    <property type="term" value="C:plasma membrane"/>
    <property type="evidence" value="ECO:0007669"/>
    <property type="project" value="UniProtKB-SubCell"/>
</dbReference>
<dbReference type="KEGG" id="erz:ER308_15855"/>
<accession>A0A411YI57</accession>
<evidence type="ECO:0000256" key="2">
    <source>
        <dbReference type="ARBA" id="ARBA00009142"/>
    </source>
</evidence>
<evidence type="ECO:0000313" key="9">
    <source>
        <dbReference type="EMBL" id="QBI20903.1"/>
    </source>
</evidence>
<dbReference type="AlphaFoldDB" id="A0A411YI57"/>
<dbReference type="RefSeq" id="WP_131155896.1">
    <property type="nucleotide sequence ID" value="NZ_CP036402.1"/>
</dbReference>
<feature type="transmembrane region" description="Helical" evidence="8">
    <location>
        <begin position="97"/>
        <end position="113"/>
    </location>
</feature>
<comment type="similarity">
    <text evidence="2 8">Belongs to the 4-toluene sulfonate uptake permease (TSUP) (TC 2.A.102) family.</text>
</comment>
<keyword evidence="3" id="KW-0813">Transport</keyword>
<evidence type="ECO:0000256" key="7">
    <source>
        <dbReference type="ARBA" id="ARBA00023136"/>
    </source>
</evidence>
<comment type="subcellular location">
    <subcellularLocation>
        <location evidence="1 8">Cell membrane</location>
        <topology evidence="1 8">Multi-pass membrane protein</topology>
    </subcellularLocation>
</comment>
<gene>
    <name evidence="9" type="ORF">ER308_15855</name>
</gene>
<evidence type="ECO:0000256" key="1">
    <source>
        <dbReference type="ARBA" id="ARBA00004651"/>
    </source>
</evidence>
<protein>
    <recommendedName>
        <fullName evidence="8">Probable membrane transporter protein</fullName>
    </recommendedName>
</protein>
<dbReference type="Pfam" id="PF01925">
    <property type="entry name" value="TauE"/>
    <property type="match status" value="1"/>
</dbReference>
<feature type="transmembrane region" description="Helical" evidence="8">
    <location>
        <begin position="228"/>
        <end position="246"/>
    </location>
</feature>
<dbReference type="InterPro" id="IPR052017">
    <property type="entry name" value="TSUP"/>
</dbReference>
<sequence length="248" mass="25356">MTAAELLLVLAAIAVGSAIKGATGVGLPLLATPALALFVGVEEAVVVIALPNLATNTWLLVHHWRGRAEVSALGLLILAGLAGVAVGTVALTTVPERGLSLVLAALVIAYLALRWRRPDLRLSAEANRVLSPFVGAGSGLLQGATGISAPVVATYAHWLGLSRDGYVFTVAVLFQLFGVAHVLAIAAGGLYTSERLLAAGLALVPTLLALPVGMWLGARLGHRGFDRAVLGVLVLLAASLVVRAGWPA</sequence>
<dbReference type="Proteomes" id="UP000291469">
    <property type="component" value="Chromosome"/>
</dbReference>
<evidence type="ECO:0000256" key="3">
    <source>
        <dbReference type="ARBA" id="ARBA00022448"/>
    </source>
</evidence>
<dbReference type="EMBL" id="CP036402">
    <property type="protein sequence ID" value="QBI20903.1"/>
    <property type="molecule type" value="Genomic_DNA"/>
</dbReference>
<dbReference type="OrthoDB" id="5195497at2"/>
<feature type="transmembrane region" description="Helical" evidence="8">
    <location>
        <begin position="34"/>
        <end position="61"/>
    </location>
</feature>
<dbReference type="PANTHER" id="PTHR30269">
    <property type="entry name" value="TRANSMEMBRANE PROTEIN YFCA"/>
    <property type="match status" value="1"/>
</dbReference>
<name>A0A411YI57_9ACTN</name>
<dbReference type="InterPro" id="IPR002781">
    <property type="entry name" value="TM_pro_TauE-like"/>
</dbReference>
<evidence type="ECO:0000313" key="10">
    <source>
        <dbReference type="Proteomes" id="UP000291469"/>
    </source>
</evidence>
<feature type="transmembrane region" description="Helical" evidence="8">
    <location>
        <begin position="196"/>
        <end position="216"/>
    </location>
</feature>
<organism evidence="9 10">
    <name type="scientific">Egibacter rhizosphaerae</name>
    <dbReference type="NCBI Taxonomy" id="1670831"/>
    <lineage>
        <taxon>Bacteria</taxon>
        <taxon>Bacillati</taxon>
        <taxon>Actinomycetota</taxon>
        <taxon>Nitriliruptoria</taxon>
        <taxon>Egibacterales</taxon>
        <taxon>Egibacteraceae</taxon>
        <taxon>Egibacter</taxon>
    </lineage>
</organism>
<keyword evidence="10" id="KW-1185">Reference proteome</keyword>
<feature type="transmembrane region" description="Helical" evidence="8">
    <location>
        <begin position="73"/>
        <end position="91"/>
    </location>
</feature>
<reference evidence="9 10" key="1">
    <citation type="submission" date="2019-01" db="EMBL/GenBank/DDBJ databases">
        <title>Egibacter rhizosphaerae EGI 80759T.</title>
        <authorList>
            <person name="Chen D.-D."/>
            <person name="Tian Y."/>
            <person name="Jiao J.-Y."/>
            <person name="Zhang X.-T."/>
            <person name="Zhang Y.-G."/>
            <person name="Zhang Y."/>
            <person name="Xiao M."/>
            <person name="Shu W.-S."/>
            <person name="Li W.-J."/>
        </authorList>
    </citation>
    <scope>NUCLEOTIDE SEQUENCE [LARGE SCALE GENOMIC DNA]</scope>
    <source>
        <strain evidence="9 10">EGI 80759</strain>
    </source>
</reference>
<keyword evidence="6 8" id="KW-1133">Transmembrane helix</keyword>
<feature type="transmembrane region" description="Helical" evidence="8">
    <location>
        <begin position="166"/>
        <end position="190"/>
    </location>
</feature>
<evidence type="ECO:0000256" key="8">
    <source>
        <dbReference type="RuleBase" id="RU363041"/>
    </source>
</evidence>
<keyword evidence="4 8" id="KW-1003">Cell membrane</keyword>
<keyword evidence="7 8" id="KW-0472">Membrane</keyword>
<evidence type="ECO:0000256" key="6">
    <source>
        <dbReference type="ARBA" id="ARBA00022989"/>
    </source>
</evidence>
<dbReference type="PANTHER" id="PTHR30269:SF32">
    <property type="entry name" value="MEMBRANE TRANSPORTER PROTEIN-RELATED"/>
    <property type="match status" value="1"/>
</dbReference>
<evidence type="ECO:0000256" key="4">
    <source>
        <dbReference type="ARBA" id="ARBA00022475"/>
    </source>
</evidence>
<keyword evidence="5 8" id="KW-0812">Transmembrane</keyword>
<proteinExistence type="inferred from homology"/>